<keyword evidence="6" id="KW-1185">Reference proteome</keyword>
<dbReference type="InterPro" id="IPR002213">
    <property type="entry name" value="UDP_glucos_trans"/>
</dbReference>
<evidence type="ECO:0000313" key="5">
    <source>
        <dbReference type="EMBL" id="KAK3017461.1"/>
    </source>
</evidence>
<protein>
    <recommendedName>
        <fullName evidence="4">Glycosyltransferase</fullName>
        <ecNumber evidence="4">2.4.1.-</ecNumber>
    </recommendedName>
</protein>
<keyword evidence="2 3" id="KW-0808">Transferase</keyword>
<evidence type="ECO:0000313" key="6">
    <source>
        <dbReference type="Proteomes" id="UP001188597"/>
    </source>
</evidence>
<dbReference type="PANTHER" id="PTHR48049">
    <property type="entry name" value="GLYCOSYLTRANSFERASE"/>
    <property type="match status" value="1"/>
</dbReference>
<dbReference type="PANTHER" id="PTHR48049:SF84">
    <property type="entry name" value="UDP-GLYCOSYLTRANSFERASE 79A6"/>
    <property type="match status" value="1"/>
</dbReference>
<dbReference type="GO" id="GO:0035251">
    <property type="term" value="F:UDP-glucosyltransferase activity"/>
    <property type="evidence" value="ECO:0007669"/>
    <property type="project" value="InterPro"/>
</dbReference>
<organism evidence="5 6">
    <name type="scientific">Escallonia herrerae</name>
    <dbReference type="NCBI Taxonomy" id="1293975"/>
    <lineage>
        <taxon>Eukaryota</taxon>
        <taxon>Viridiplantae</taxon>
        <taxon>Streptophyta</taxon>
        <taxon>Embryophyta</taxon>
        <taxon>Tracheophyta</taxon>
        <taxon>Spermatophyta</taxon>
        <taxon>Magnoliopsida</taxon>
        <taxon>eudicotyledons</taxon>
        <taxon>Gunneridae</taxon>
        <taxon>Pentapetalae</taxon>
        <taxon>asterids</taxon>
        <taxon>campanulids</taxon>
        <taxon>Escalloniales</taxon>
        <taxon>Escalloniaceae</taxon>
        <taxon>Escallonia</taxon>
    </lineage>
</organism>
<dbReference type="FunFam" id="3.40.50.2000:FF:000037">
    <property type="entry name" value="Glycosyltransferase"/>
    <property type="match status" value="1"/>
</dbReference>
<evidence type="ECO:0000256" key="3">
    <source>
        <dbReference type="RuleBase" id="RU003718"/>
    </source>
</evidence>
<accession>A0AA89AZV7</accession>
<reference evidence="5" key="1">
    <citation type="submission" date="2022-12" db="EMBL/GenBank/DDBJ databases">
        <title>Draft genome assemblies for two species of Escallonia (Escalloniales).</title>
        <authorList>
            <person name="Chanderbali A."/>
            <person name="Dervinis C."/>
            <person name="Anghel I."/>
            <person name="Soltis D."/>
            <person name="Soltis P."/>
            <person name="Zapata F."/>
        </authorList>
    </citation>
    <scope>NUCLEOTIDE SEQUENCE</scope>
    <source>
        <strain evidence="5">UCBG64.0493</strain>
        <tissue evidence="5">Leaf</tissue>
    </source>
</reference>
<dbReference type="InterPro" id="IPR050481">
    <property type="entry name" value="UDP-glycosyltransf_plant"/>
</dbReference>
<dbReference type="Proteomes" id="UP001188597">
    <property type="component" value="Unassembled WGS sequence"/>
</dbReference>
<proteinExistence type="inferred from homology"/>
<comment type="caution">
    <text evidence="5">The sequence shown here is derived from an EMBL/GenBank/DDBJ whole genome shotgun (WGS) entry which is preliminary data.</text>
</comment>
<dbReference type="Pfam" id="PF00201">
    <property type="entry name" value="UDPGT"/>
    <property type="match status" value="1"/>
</dbReference>
<gene>
    <name evidence="5" type="ORF">RJ639_006411</name>
</gene>
<evidence type="ECO:0000256" key="1">
    <source>
        <dbReference type="ARBA" id="ARBA00009995"/>
    </source>
</evidence>
<evidence type="ECO:0000256" key="4">
    <source>
        <dbReference type="RuleBase" id="RU362057"/>
    </source>
</evidence>
<dbReference type="CDD" id="cd03784">
    <property type="entry name" value="GT1_Gtf-like"/>
    <property type="match status" value="1"/>
</dbReference>
<dbReference type="EC" id="2.4.1.-" evidence="4"/>
<dbReference type="InterPro" id="IPR035595">
    <property type="entry name" value="UDP_glycos_trans_CS"/>
</dbReference>
<keyword evidence="3" id="KW-0328">Glycosyltransferase</keyword>
<dbReference type="Gene3D" id="3.40.50.2000">
    <property type="entry name" value="Glycogen Phosphorylase B"/>
    <property type="match status" value="2"/>
</dbReference>
<sequence>MASKPGLHVVMFPFFAFGHISPFVQLSNKLSSTHGVRVSFFLAAGNVDRIMSMLDATNLTTQIVPLSIPAVDGLPQGLESTADLPQSTSALLLWRPAMAAEQGIKTIFYSVFTAISTAFLTVPSRVVDWKKGVTVEELKAPPSGFPKTAITGVRTFEAQDFMFLFNNFQTGTTGFHRVIRGIFSDFHKIFFIFFWDVCTKIDTLVDIGNSTPKLHSCTCKACTEMEAPYIDYVKSQFDKPILLAGPVVPEPRPGKLEERWAKWLDQFPSQSVIYCSFGSETFLTDDQIKELTLGLELTGLPFFLVLNFPADSCKALKMALPEGFLERVKGKGIVHTGWVQQQQILAHDSVGCYLCHAGFSSVIEALVNDCQLVMLPQKGDQYINSKLVSLDLTAGVEINRRDEDGDFGRHDV</sequence>
<name>A0AA89AZV7_9ASTE</name>
<evidence type="ECO:0000256" key="2">
    <source>
        <dbReference type="ARBA" id="ARBA00022679"/>
    </source>
</evidence>
<dbReference type="PROSITE" id="PS00375">
    <property type="entry name" value="UDPGT"/>
    <property type="match status" value="1"/>
</dbReference>
<dbReference type="AlphaFoldDB" id="A0AA89AZV7"/>
<dbReference type="SUPFAM" id="SSF53756">
    <property type="entry name" value="UDP-Glycosyltransferase/glycogen phosphorylase"/>
    <property type="match status" value="1"/>
</dbReference>
<dbReference type="EMBL" id="JAVXUP010001001">
    <property type="protein sequence ID" value="KAK3017461.1"/>
    <property type="molecule type" value="Genomic_DNA"/>
</dbReference>
<comment type="similarity">
    <text evidence="1 3">Belongs to the UDP-glycosyltransferase family.</text>
</comment>